<keyword evidence="6 8" id="KW-1133">Transmembrane helix</keyword>
<evidence type="ECO:0000256" key="3">
    <source>
        <dbReference type="ARBA" id="ARBA00022448"/>
    </source>
</evidence>
<protein>
    <submittedName>
        <fullName evidence="10">Tyrosine transporter P-protein</fullName>
    </submittedName>
</protein>
<dbReference type="Pfam" id="PF03600">
    <property type="entry name" value="CitMHS"/>
    <property type="match status" value="1"/>
</dbReference>
<feature type="transmembrane region" description="Helical" evidence="8">
    <location>
        <begin position="315"/>
        <end position="345"/>
    </location>
</feature>
<feature type="transmembrane region" description="Helical" evidence="8">
    <location>
        <begin position="7"/>
        <end position="27"/>
    </location>
</feature>
<evidence type="ECO:0000256" key="1">
    <source>
        <dbReference type="ARBA" id="ARBA00004651"/>
    </source>
</evidence>
<dbReference type="InterPro" id="IPR000802">
    <property type="entry name" value="Arsenical_pump_ArsB"/>
</dbReference>
<evidence type="ECO:0000313" key="10">
    <source>
        <dbReference type="EMBL" id="PSR34273.1"/>
    </source>
</evidence>
<evidence type="ECO:0000256" key="6">
    <source>
        <dbReference type="ARBA" id="ARBA00022989"/>
    </source>
</evidence>
<dbReference type="AlphaFoldDB" id="A0A2T2XIE0"/>
<dbReference type="InterPro" id="IPR051475">
    <property type="entry name" value="Diverse_Ion_Transporter"/>
</dbReference>
<dbReference type="EMBL" id="PXYW01000010">
    <property type="protein sequence ID" value="PSR34273.1"/>
    <property type="molecule type" value="Genomic_DNA"/>
</dbReference>
<dbReference type="GO" id="GO:0015105">
    <property type="term" value="F:arsenite transmembrane transporter activity"/>
    <property type="evidence" value="ECO:0007669"/>
    <property type="project" value="InterPro"/>
</dbReference>
<organism evidence="10 11">
    <name type="scientific">Sulfobacillus benefaciens</name>
    <dbReference type="NCBI Taxonomy" id="453960"/>
    <lineage>
        <taxon>Bacteria</taxon>
        <taxon>Bacillati</taxon>
        <taxon>Bacillota</taxon>
        <taxon>Clostridia</taxon>
        <taxon>Eubacteriales</taxon>
        <taxon>Clostridiales Family XVII. Incertae Sedis</taxon>
        <taxon>Sulfobacillus</taxon>
    </lineage>
</organism>
<dbReference type="PANTHER" id="PTHR43568:SF1">
    <property type="entry name" value="P PROTEIN"/>
    <property type="match status" value="1"/>
</dbReference>
<feature type="transmembrane region" description="Helical" evidence="8">
    <location>
        <begin position="63"/>
        <end position="82"/>
    </location>
</feature>
<keyword evidence="7 8" id="KW-0472">Membrane</keyword>
<accession>A0A2T2XIE0</accession>
<feature type="domain" description="Citrate transporter-like" evidence="9">
    <location>
        <begin position="22"/>
        <end position="366"/>
    </location>
</feature>
<evidence type="ECO:0000256" key="4">
    <source>
        <dbReference type="ARBA" id="ARBA00022475"/>
    </source>
</evidence>
<feature type="transmembrane region" description="Helical" evidence="8">
    <location>
        <begin position="400"/>
        <end position="421"/>
    </location>
</feature>
<dbReference type="PANTHER" id="PTHR43568">
    <property type="entry name" value="P PROTEIN"/>
    <property type="match status" value="1"/>
</dbReference>
<dbReference type="PRINTS" id="PR00758">
    <property type="entry name" value="ARSENICPUMP"/>
</dbReference>
<evidence type="ECO:0000259" key="9">
    <source>
        <dbReference type="Pfam" id="PF03600"/>
    </source>
</evidence>
<gene>
    <name evidence="10" type="ORF">C7B46_05975</name>
</gene>
<evidence type="ECO:0000313" key="11">
    <source>
        <dbReference type="Proteomes" id="UP000242972"/>
    </source>
</evidence>
<reference evidence="10 11" key="1">
    <citation type="journal article" date="2014" name="BMC Genomics">
        <title>Comparison of environmental and isolate Sulfobacillus genomes reveals diverse carbon, sulfur, nitrogen, and hydrogen metabolisms.</title>
        <authorList>
            <person name="Justice N.B."/>
            <person name="Norman A."/>
            <person name="Brown C.T."/>
            <person name="Singh A."/>
            <person name="Thomas B.C."/>
            <person name="Banfield J.F."/>
        </authorList>
    </citation>
    <scope>NUCLEOTIDE SEQUENCE [LARGE SCALE GENOMIC DNA]</scope>
    <source>
        <strain evidence="10">AMDSBA4</strain>
    </source>
</reference>
<dbReference type="Proteomes" id="UP000242972">
    <property type="component" value="Unassembled WGS sequence"/>
</dbReference>
<evidence type="ECO:0000256" key="5">
    <source>
        <dbReference type="ARBA" id="ARBA00022692"/>
    </source>
</evidence>
<evidence type="ECO:0000256" key="2">
    <source>
        <dbReference type="ARBA" id="ARBA00009843"/>
    </source>
</evidence>
<feature type="transmembrane region" description="Helical" evidence="8">
    <location>
        <begin position="179"/>
        <end position="198"/>
    </location>
</feature>
<name>A0A2T2XIE0_9FIRM</name>
<feature type="transmembrane region" description="Helical" evidence="8">
    <location>
        <begin position="276"/>
        <end position="295"/>
    </location>
</feature>
<feature type="transmembrane region" description="Helical" evidence="8">
    <location>
        <begin position="33"/>
        <end position="51"/>
    </location>
</feature>
<keyword evidence="5 8" id="KW-0812">Transmembrane</keyword>
<comment type="caution">
    <text evidence="10">The sequence shown here is derived from an EMBL/GenBank/DDBJ whole genome shotgun (WGS) entry which is preliminary data.</text>
</comment>
<feature type="transmembrane region" description="Helical" evidence="8">
    <location>
        <begin position="102"/>
        <end position="128"/>
    </location>
</feature>
<dbReference type="GO" id="GO:0005886">
    <property type="term" value="C:plasma membrane"/>
    <property type="evidence" value="ECO:0007669"/>
    <property type="project" value="UniProtKB-SubCell"/>
</dbReference>
<dbReference type="InterPro" id="IPR004680">
    <property type="entry name" value="Cit_transptr-like_dom"/>
</dbReference>
<proteinExistence type="inferred from homology"/>
<sequence>MHLFSHVIQPFWVALLATVILYVLLLGDWFHRAWAALAVAAALTALGVVTWRQALHAIDWNTLLLLIGMMVLVGLLGEAGFFVDLGNLMRRWIQSSPKRLFIAMYTVTAVASAFLDNVTTVLLLSPALFQIAEAMSLDPVPFLMVMVVASNLGGMATLIGDPPNILIGTAAHLSFNQFVNLLLPGAVIVLAGMAWVLPRLISQSTISRTQLPQIAPSPEIYPLRPRLFGLLAILGLTLVAFVLQRTLRLEAGQIAIGGSVLAVVYSGPRIKVLPKFVDWGTLGFFIGVFVIVGGLEQHGVAKALAGLINRNSWGQWLPIMLFFGSAVFSALLDNVPLVAAAIPVIRALMLQNPHFGNGLWVALAMGAAIGGNATIIGASSNVVGQGLALERGYQLDFMRYLKFGLPVFLVTVVLGAGYIFVRF</sequence>
<keyword evidence="3" id="KW-0813">Transport</keyword>
<comment type="subcellular location">
    <subcellularLocation>
        <location evidence="1">Cell membrane</location>
        <topology evidence="1">Multi-pass membrane protein</topology>
    </subcellularLocation>
</comment>
<feature type="transmembrane region" description="Helical" evidence="8">
    <location>
        <begin position="357"/>
        <end position="380"/>
    </location>
</feature>
<evidence type="ECO:0000256" key="8">
    <source>
        <dbReference type="SAM" id="Phobius"/>
    </source>
</evidence>
<comment type="similarity">
    <text evidence="2">Belongs to the CitM (TC 2.A.11) transporter family.</text>
</comment>
<feature type="transmembrane region" description="Helical" evidence="8">
    <location>
        <begin position="140"/>
        <end position="159"/>
    </location>
</feature>
<feature type="transmembrane region" description="Helical" evidence="8">
    <location>
        <begin position="227"/>
        <end position="245"/>
    </location>
</feature>
<keyword evidence="4" id="KW-1003">Cell membrane</keyword>
<evidence type="ECO:0000256" key="7">
    <source>
        <dbReference type="ARBA" id="ARBA00023136"/>
    </source>
</evidence>